<reference evidence="2" key="1">
    <citation type="submission" date="2022-11" db="UniProtKB">
        <authorList>
            <consortium name="WormBaseParasite"/>
        </authorList>
    </citation>
    <scope>IDENTIFICATION</scope>
</reference>
<dbReference type="Proteomes" id="UP000887565">
    <property type="component" value="Unplaced"/>
</dbReference>
<name>A0A915K229_ROMCU</name>
<evidence type="ECO:0000313" key="1">
    <source>
        <dbReference type="Proteomes" id="UP000887565"/>
    </source>
</evidence>
<accession>A0A915K229</accession>
<evidence type="ECO:0000313" key="2">
    <source>
        <dbReference type="WBParaSite" id="nRc.2.0.1.t32275-RA"/>
    </source>
</evidence>
<organism evidence="1 2">
    <name type="scientific">Romanomermis culicivorax</name>
    <name type="common">Nematode worm</name>
    <dbReference type="NCBI Taxonomy" id="13658"/>
    <lineage>
        <taxon>Eukaryota</taxon>
        <taxon>Metazoa</taxon>
        <taxon>Ecdysozoa</taxon>
        <taxon>Nematoda</taxon>
        <taxon>Enoplea</taxon>
        <taxon>Dorylaimia</taxon>
        <taxon>Mermithida</taxon>
        <taxon>Mermithoidea</taxon>
        <taxon>Mermithidae</taxon>
        <taxon>Romanomermis</taxon>
    </lineage>
</organism>
<sequence>MDLKLRVPKEIERMKKGNIQDVATLAILESIHQRVEKSTNVVNAEPAKATLWEQDRLDQMMHERAEQMCWRSSFMNWNSRRQGR</sequence>
<keyword evidence="1" id="KW-1185">Reference proteome</keyword>
<proteinExistence type="predicted"/>
<dbReference type="WBParaSite" id="nRc.2.0.1.t32275-RA">
    <property type="protein sequence ID" value="nRc.2.0.1.t32275-RA"/>
    <property type="gene ID" value="nRc.2.0.1.g32275"/>
</dbReference>
<dbReference type="AlphaFoldDB" id="A0A915K229"/>
<protein>
    <submittedName>
        <fullName evidence="2">Uncharacterized protein</fullName>
    </submittedName>
</protein>